<evidence type="ECO:0000313" key="2">
    <source>
        <dbReference type="Proteomes" id="UP000273405"/>
    </source>
</evidence>
<name>A0A3A8LY27_9BACT</name>
<keyword evidence="1" id="KW-0808">Transferase</keyword>
<reference evidence="2" key="1">
    <citation type="submission" date="2018-09" db="EMBL/GenBank/DDBJ databases">
        <authorList>
            <person name="Livingstone P.G."/>
            <person name="Whitworth D.E."/>
        </authorList>
    </citation>
    <scope>NUCLEOTIDE SEQUENCE [LARGE SCALE GENOMIC DNA]</scope>
    <source>
        <strain evidence="2">CA040B</strain>
    </source>
</reference>
<protein>
    <submittedName>
        <fullName evidence="1">Nucleotidyltransferase</fullName>
    </submittedName>
</protein>
<dbReference type="GO" id="GO:0016740">
    <property type="term" value="F:transferase activity"/>
    <property type="evidence" value="ECO:0007669"/>
    <property type="project" value="UniProtKB-KW"/>
</dbReference>
<accession>A0A3A8LY27</accession>
<proteinExistence type="predicted"/>
<sequence>ARVGQGARLERCAVFEETEVAPGEALAEVLAWGPHRVPAPLTGR</sequence>
<organism evidence="1 2">
    <name type="scientific">Corallococcus sicarius</name>
    <dbReference type="NCBI Taxonomy" id="2316726"/>
    <lineage>
        <taxon>Bacteria</taxon>
        <taxon>Pseudomonadati</taxon>
        <taxon>Myxococcota</taxon>
        <taxon>Myxococcia</taxon>
        <taxon>Myxococcales</taxon>
        <taxon>Cystobacterineae</taxon>
        <taxon>Myxococcaceae</taxon>
        <taxon>Corallococcus</taxon>
    </lineage>
</organism>
<dbReference type="AlphaFoldDB" id="A0A3A8LY27"/>
<dbReference type="Proteomes" id="UP000273405">
    <property type="component" value="Unassembled WGS sequence"/>
</dbReference>
<evidence type="ECO:0000313" key="1">
    <source>
        <dbReference type="EMBL" id="RKH25036.1"/>
    </source>
</evidence>
<dbReference type="EMBL" id="RAWG01000651">
    <property type="protein sequence ID" value="RKH25036.1"/>
    <property type="molecule type" value="Genomic_DNA"/>
</dbReference>
<gene>
    <name evidence="1" type="ORF">D7X12_41500</name>
</gene>
<feature type="non-terminal residue" evidence="1">
    <location>
        <position position="1"/>
    </location>
</feature>
<comment type="caution">
    <text evidence="1">The sequence shown here is derived from an EMBL/GenBank/DDBJ whole genome shotgun (WGS) entry which is preliminary data.</text>
</comment>
<keyword evidence="2" id="KW-1185">Reference proteome</keyword>